<dbReference type="Gene3D" id="2.30.110.10">
    <property type="entry name" value="Electron Transport, Fmn-binding Protein, Chain A"/>
    <property type="match status" value="1"/>
</dbReference>
<dbReference type="AlphaFoldDB" id="A0A6P1TNX4"/>
<accession>A0A6P1TNX4</accession>
<sequence length="62" mass="7136">MSKRKSIGTQHSMCVQPAFLIGTYDEEGNVNFAPITWVSVTWDIDHFMLVIRMFGTKKQMRG</sequence>
<dbReference type="Proteomes" id="UP000464314">
    <property type="component" value="Chromosome"/>
</dbReference>
<protein>
    <recommendedName>
        <fullName evidence="3">Flavin reductase like domain-containing protein</fullName>
    </recommendedName>
</protein>
<organism evidence="1 2">
    <name type="scientific">Anaerocolumna sedimenticola</name>
    <dbReference type="NCBI Taxonomy" id="2696063"/>
    <lineage>
        <taxon>Bacteria</taxon>
        <taxon>Bacillati</taxon>
        <taxon>Bacillota</taxon>
        <taxon>Clostridia</taxon>
        <taxon>Lachnospirales</taxon>
        <taxon>Lachnospiraceae</taxon>
        <taxon>Anaerocolumna</taxon>
    </lineage>
</organism>
<dbReference type="KEGG" id="anr:Ana3638_21035"/>
<evidence type="ECO:0008006" key="3">
    <source>
        <dbReference type="Google" id="ProtNLM"/>
    </source>
</evidence>
<evidence type="ECO:0000313" key="2">
    <source>
        <dbReference type="Proteomes" id="UP000464314"/>
    </source>
</evidence>
<keyword evidence="2" id="KW-1185">Reference proteome</keyword>
<proteinExistence type="predicted"/>
<name>A0A6P1TNX4_9FIRM</name>
<gene>
    <name evidence="1" type="ORF">Ana3638_21035</name>
</gene>
<reference evidence="1 2" key="1">
    <citation type="submission" date="2020-01" db="EMBL/GenBank/DDBJ databases">
        <title>Genome analysis of Anaerocolumna sp. CBA3638.</title>
        <authorList>
            <person name="Kim J."/>
            <person name="Roh S.W."/>
        </authorList>
    </citation>
    <scope>NUCLEOTIDE SEQUENCE [LARGE SCALE GENOMIC DNA]</scope>
    <source>
        <strain evidence="1 2">CBA3638</strain>
    </source>
</reference>
<dbReference type="EMBL" id="CP048000">
    <property type="protein sequence ID" value="QHQ62960.1"/>
    <property type="molecule type" value="Genomic_DNA"/>
</dbReference>
<dbReference type="RefSeq" id="WP_161839782.1">
    <property type="nucleotide sequence ID" value="NZ_CP048000.1"/>
</dbReference>
<dbReference type="InterPro" id="IPR012349">
    <property type="entry name" value="Split_barrel_FMN-bd"/>
</dbReference>
<evidence type="ECO:0000313" key="1">
    <source>
        <dbReference type="EMBL" id="QHQ62960.1"/>
    </source>
</evidence>